<evidence type="ECO:0000313" key="3">
    <source>
        <dbReference type="EMBL" id="MBB5788401.1"/>
    </source>
</evidence>
<reference evidence="3 4" key="1">
    <citation type="submission" date="2020-08" db="EMBL/GenBank/DDBJ databases">
        <title>Sequencing the genomes of 1000 actinobacteria strains.</title>
        <authorList>
            <person name="Klenk H.-P."/>
        </authorList>
    </citation>
    <scope>NUCLEOTIDE SEQUENCE [LARGE SCALE GENOMIC DNA]</scope>
    <source>
        <strain evidence="3 4">DSM 102122</strain>
    </source>
</reference>
<dbReference type="PANTHER" id="PTHR12526">
    <property type="entry name" value="GLYCOSYLTRANSFERASE"/>
    <property type="match status" value="1"/>
</dbReference>
<organism evidence="3 4">
    <name type="scientific">Jiangella mangrovi</name>
    <dbReference type="NCBI Taxonomy" id="1524084"/>
    <lineage>
        <taxon>Bacteria</taxon>
        <taxon>Bacillati</taxon>
        <taxon>Actinomycetota</taxon>
        <taxon>Actinomycetes</taxon>
        <taxon>Jiangellales</taxon>
        <taxon>Jiangellaceae</taxon>
        <taxon>Jiangella</taxon>
    </lineage>
</organism>
<keyword evidence="4" id="KW-1185">Reference proteome</keyword>
<keyword evidence="1 3" id="KW-0808">Transferase</keyword>
<dbReference type="InterPro" id="IPR001296">
    <property type="entry name" value="Glyco_trans_1"/>
</dbReference>
<proteinExistence type="predicted"/>
<dbReference type="SUPFAM" id="SSF53756">
    <property type="entry name" value="UDP-Glycosyltransferase/glycogen phosphorylase"/>
    <property type="match status" value="1"/>
</dbReference>
<comment type="caution">
    <text evidence="3">The sequence shown here is derived from an EMBL/GenBank/DDBJ whole genome shotgun (WGS) entry which is preliminary data.</text>
</comment>
<feature type="domain" description="Glycosyl transferase family 1" evidence="2">
    <location>
        <begin position="181"/>
        <end position="333"/>
    </location>
</feature>
<gene>
    <name evidence="3" type="ORF">HD601_002976</name>
</gene>
<sequence>MERARADVVIISSGHDVADARLHKITGALRRQGLRVEVCGLGDAAAGPTGARVSTRARGGLAGRAWRALTLPWRADGAVVFTLDPDLVPMATVATRLRRRRLVVDVHEDYQRLLSDRSWARGVTGALAGGLVRLSNRLAARADLSVVADEHIPPRSARRRVVVENMPDPALLPAPAERDVTPRAIYIGDLRASRGLFDMLDAVAAAPGWHLDLIGPVSAADQDTLHRRLGADPGLAERVTLPGRLPPEESWRRAAGAWTGLVFLRETPAFREAMPTKLYEYLATGLPVLTTRLPRQVEMVERTGAGLVIDGVDDAAAVLRRWADDPGELDVYRDKAIAWSEEHFKDSPYDRLAVAVADLVR</sequence>
<name>A0A7W9GRG4_9ACTN</name>
<dbReference type="GO" id="GO:0016757">
    <property type="term" value="F:glycosyltransferase activity"/>
    <property type="evidence" value="ECO:0007669"/>
    <property type="project" value="InterPro"/>
</dbReference>
<evidence type="ECO:0000313" key="4">
    <source>
        <dbReference type="Proteomes" id="UP000542813"/>
    </source>
</evidence>
<dbReference type="Proteomes" id="UP000542813">
    <property type="component" value="Unassembled WGS sequence"/>
</dbReference>
<dbReference type="AlphaFoldDB" id="A0A7W9GRG4"/>
<dbReference type="Pfam" id="PF00534">
    <property type="entry name" value="Glycos_transf_1"/>
    <property type="match status" value="1"/>
</dbReference>
<accession>A0A7W9GRG4</accession>
<dbReference type="RefSeq" id="WP_184823052.1">
    <property type="nucleotide sequence ID" value="NZ_JACHMM010000001.1"/>
</dbReference>
<protein>
    <submittedName>
        <fullName evidence="3">Glycosyltransferase involved in cell wall biosynthesis</fullName>
    </submittedName>
</protein>
<dbReference type="EMBL" id="JACHMM010000001">
    <property type="protein sequence ID" value="MBB5788401.1"/>
    <property type="molecule type" value="Genomic_DNA"/>
</dbReference>
<evidence type="ECO:0000259" key="2">
    <source>
        <dbReference type="Pfam" id="PF00534"/>
    </source>
</evidence>
<evidence type="ECO:0000256" key="1">
    <source>
        <dbReference type="ARBA" id="ARBA00022679"/>
    </source>
</evidence>
<dbReference type="PANTHER" id="PTHR12526:SF600">
    <property type="entry name" value="GLYCOSYL TRANSFERASE GROUP 1"/>
    <property type="match status" value="1"/>
</dbReference>
<dbReference type="Gene3D" id="3.40.50.2000">
    <property type="entry name" value="Glycogen Phosphorylase B"/>
    <property type="match status" value="1"/>
</dbReference>